<dbReference type="InterPro" id="IPR041118">
    <property type="entry name" value="Rx_N"/>
</dbReference>
<dbReference type="InterPro" id="IPR038005">
    <property type="entry name" value="RX-like_CC"/>
</dbReference>
<evidence type="ECO:0000256" key="1">
    <source>
        <dbReference type="ARBA" id="ARBA00008894"/>
    </source>
</evidence>
<keyword evidence="3" id="KW-0677">Repeat</keyword>
<dbReference type="SUPFAM" id="SSF52540">
    <property type="entry name" value="P-loop containing nucleoside triphosphate hydrolases"/>
    <property type="match status" value="1"/>
</dbReference>
<protein>
    <submittedName>
        <fullName evidence="9">Uncharacterized protein</fullName>
    </submittedName>
</protein>
<dbReference type="PANTHER" id="PTHR19338">
    <property type="entry name" value="TRANSLOCASE OF INNER MITOCHONDRIAL MEMBRANE 13 HOMOLOG"/>
    <property type="match status" value="1"/>
</dbReference>
<dbReference type="GO" id="GO:0005524">
    <property type="term" value="F:ATP binding"/>
    <property type="evidence" value="ECO:0007669"/>
    <property type="project" value="UniProtKB-KW"/>
</dbReference>
<dbReference type="AlphaFoldDB" id="A0AAV6WPP9"/>
<keyword evidence="10" id="KW-1185">Reference proteome</keyword>
<dbReference type="Proteomes" id="UP000826271">
    <property type="component" value="Unassembled WGS sequence"/>
</dbReference>
<keyword evidence="4" id="KW-0547">Nucleotide-binding</keyword>
<gene>
    <name evidence="9" type="ORF">BUALT_Bualt15G0091900</name>
</gene>
<organism evidence="9 10">
    <name type="scientific">Buddleja alternifolia</name>
    <dbReference type="NCBI Taxonomy" id="168488"/>
    <lineage>
        <taxon>Eukaryota</taxon>
        <taxon>Viridiplantae</taxon>
        <taxon>Streptophyta</taxon>
        <taxon>Embryophyta</taxon>
        <taxon>Tracheophyta</taxon>
        <taxon>Spermatophyta</taxon>
        <taxon>Magnoliopsida</taxon>
        <taxon>eudicotyledons</taxon>
        <taxon>Gunneridae</taxon>
        <taxon>Pentapetalae</taxon>
        <taxon>asterids</taxon>
        <taxon>lamiids</taxon>
        <taxon>Lamiales</taxon>
        <taxon>Scrophulariaceae</taxon>
        <taxon>Buddlejeae</taxon>
        <taxon>Buddleja</taxon>
    </lineage>
</organism>
<dbReference type="Pfam" id="PF00931">
    <property type="entry name" value="NB-ARC"/>
    <property type="match status" value="1"/>
</dbReference>
<evidence type="ECO:0000313" key="9">
    <source>
        <dbReference type="EMBL" id="KAG8368873.1"/>
    </source>
</evidence>
<keyword evidence="5" id="KW-0611">Plant defense</keyword>
<accession>A0AAV6WPP9</accession>
<keyword evidence="6" id="KW-0067">ATP-binding</keyword>
<sequence length="287" mass="33315">MVRLCTQVLKLGLRMVRLSTQVLKSWLRMVRLGTQVLKSGVTMVRLGTQVLKSGLRMVHLHHHHHLLYLQSLPMHSGFSSMEAWFLFHVYDYLAVKGVTRLLWLKEDIHWLQREMRYIQAFLHDVERKQVANDPVANLIIDIKDLAFDIEDILDTYVPRIDASPRIESCFPRFLLKIKFSKKIEKIKRRLQAIKDDKEFYGIDMSSAVDTINVDPRIRALHVDEPIVLGFDDDIRKLKVKMLSEEQQLCYVAIVGMPGIGKTTLAKKLFKGVKNKFDYSVSVYVSHA</sequence>
<dbReference type="Gene3D" id="1.20.5.4130">
    <property type="match status" value="1"/>
</dbReference>
<feature type="domain" description="NB-ARC" evidence="7">
    <location>
        <begin position="232"/>
        <end position="286"/>
    </location>
</feature>
<dbReference type="InterPro" id="IPR002182">
    <property type="entry name" value="NB-ARC"/>
</dbReference>
<dbReference type="Gene3D" id="3.40.50.300">
    <property type="entry name" value="P-loop containing nucleotide triphosphate hydrolases"/>
    <property type="match status" value="1"/>
</dbReference>
<keyword evidence="2" id="KW-0433">Leucine-rich repeat</keyword>
<reference evidence="9" key="1">
    <citation type="submission" date="2019-10" db="EMBL/GenBank/DDBJ databases">
        <authorList>
            <person name="Zhang R."/>
            <person name="Pan Y."/>
            <person name="Wang J."/>
            <person name="Ma R."/>
            <person name="Yu S."/>
        </authorList>
    </citation>
    <scope>NUCLEOTIDE SEQUENCE</scope>
    <source>
        <strain evidence="9">LA-IB0</strain>
        <tissue evidence="9">Leaf</tissue>
    </source>
</reference>
<name>A0AAV6WPP9_9LAMI</name>
<evidence type="ECO:0000256" key="3">
    <source>
        <dbReference type="ARBA" id="ARBA00022737"/>
    </source>
</evidence>
<dbReference type="GO" id="GO:0043531">
    <property type="term" value="F:ADP binding"/>
    <property type="evidence" value="ECO:0007669"/>
    <property type="project" value="InterPro"/>
</dbReference>
<dbReference type="PANTHER" id="PTHR19338:SF44">
    <property type="entry name" value="NB-ARC DOMAIN-CONTAINING PROTEIN"/>
    <property type="match status" value="1"/>
</dbReference>
<evidence type="ECO:0000259" key="7">
    <source>
        <dbReference type="Pfam" id="PF00931"/>
    </source>
</evidence>
<evidence type="ECO:0000256" key="2">
    <source>
        <dbReference type="ARBA" id="ARBA00022614"/>
    </source>
</evidence>
<dbReference type="CDD" id="cd14798">
    <property type="entry name" value="RX-CC_like"/>
    <property type="match status" value="1"/>
</dbReference>
<evidence type="ECO:0000256" key="5">
    <source>
        <dbReference type="ARBA" id="ARBA00022821"/>
    </source>
</evidence>
<evidence type="ECO:0000259" key="8">
    <source>
        <dbReference type="Pfam" id="PF18052"/>
    </source>
</evidence>
<evidence type="ECO:0000256" key="6">
    <source>
        <dbReference type="ARBA" id="ARBA00022840"/>
    </source>
</evidence>
<proteinExistence type="inferred from homology"/>
<evidence type="ECO:0000256" key="4">
    <source>
        <dbReference type="ARBA" id="ARBA00022741"/>
    </source>
</evidence>
<dbReference type="Pfam" id="PF18052">
    <property type="entry name" value="Rx_N"/>
    <property type="match status" value="1"/>
</dbReference>
<comment type="similarity">
    <text evidence="1">Belongs to the disease resistance NB-LRR family.</text>
</comment>
<dbReference type="EMBL" id="WHWC01000015">
    <property type="protein sequence ID" value="KAG8368873.1"/>
    <property type="molecule type" value="Genomic_DNA"/>
</dbReference>
<dbReference type="GO" id="GO:0006952">
    <property type="term" value="P:defense response"/>
    <property type="evidence" value="ECO:0007669"/>
    <property type="project" value="UniProtKB-KW"/>
</dbReference>
<evidence type="ECO:0000313" key="10">
    <source>
        <dbReference type="Proteomes" id="UP000826271"/>
    </source>
</evidence>
<feature type="domain" description="Disease resistance N-terminal" evidence="8">
    <location>
        <begin position="93"/>
        <end position="163"/>
    </location>
</feature>
<dbReference type="InterPro" id="IPR027417">
    <property type="entry name" value="P-loop_NTPase"/>
</dbReference>
<comment type="caution">
    <text evidence="9">The sequence shown here is derived from an EMBL/GenBank/DDBJ whole genome shotgun (WGS) entry which is preliminary data.</text>
</comment>